<evidence type="ECO:0000256" key="5">
    <source>
        <dbReference type="ARBA" id="ARBA00022801"/>
    </source>
</evidence>
<dbReference type="Gene3D" id="3.40.390.10">
    <property type="entry name" value="Collagenase (Catalytic Domain)"/>
    <property type="match status" value="1"/>
</dbReference>
<dbReference type="GO" id="GO:0046872">
    <property type="term" value="F:metal ion binding"/>
    <property type="evidence" value="ECO:0007669"/>
    <property type="project" value="UniProtKB-KW"/>
</dbReference>
<evidence type="ECO:0000256" key="4">
    <source>
        <dbReference type="ARBA" id="ARBA00022723"/>
    </source>
</evidence>
<evidence type="ECO:0000313" key="11">
    <source>
        <dbReference type="Proteomes" id="UP000235122"/>
    </source>
</evidence>
<dbReference type="InterPro" id="IPR018497">
    <property type="entry name" value="Peptidase_M13_C"/>
</dbReference>
<dbReference type="PRINTS" id="PR00786">
    <property type="entry name" value="NEPRILYSIN"/>
</dbReference>
<evidence type="ECO:0000259" key="8">
    <source>
        <dbReference type="Pfam" id="PF01431"/>
    </source>
</evidence>
<evidence type="ECO:0000256" key="6">
    <source>
        <dbReference type="ARBA" id="ARBA00022833"/>
    </source>
</evidence>
<keyword evidence="3" id="KW-0645">Protease</keyword>
<dbReference type="GO" id="GO:0005886">
    <property type="term" value="C:plasma membrane"/>
    <property type="evidence" value="ECO:0007669"/>
    <property type="project" value="TreeGrafter"/>
</dbReference>
<evidence type="ECO:0000313" key="10">
    <source>
        <dbReference type="EMBL" id="PKY71508.1"/>
    </source>
</evidence>
<dbReference type="PROSITE" id="PS51885">
    <property type="entry name" value="NEPRILYSIN"/>
    <property type="match status" value="1"/>
</dbReference>
<keyword evidence="5" id="KW-0378">Hydrolase</keyword>
<organism evidence="10 11">
    <name type="scientific">Winkia neuii</name>
    <dbReference type="NCBI Taxonomy" id="33007"/>
    <lineage>
        <taxon>Bacteria</taxon>
        <taxon>Bacillati</taxon>
        <taxon>Actinomycetota</taxon>
        <taxon>Actinomycetes</taxon>
        <taxon>Actinomycetales</taxon>
        <taxon>Actinomycetaceae</taxon>
        <taxon>Winkia</taxon>
    </lineage>
</organism>
<reference evidence="10 11" key="1">
    <citation type="submission" date="2017-12" db="EMBL/GenBank/DDBJ databases">
        <title>Phylogenetic diversity of female urinary microbiome.</title>
        <authorList>
            <person name="Thomas-White K."/>
            <person name="Wolfe A.J."/>
        </authorList>
    </citation>
    <scope>NUCLEOTIDE SEQUENCE [LARGE SCALE GENOMIC DNA]</scope>
    <source>
        <strain evidence="10 11">UMB0402</strain>
    </source>
</reference>
<dbReference type="InterPro" id="IPR042089">
    <property type="entry name" value="Peptidase_M13_dom_2"/>
</dbReference>
<dbReference type="EMBL" id="PKKO01000006">
    <property type="protein sequence ID" value="PKY71508.1"/>
    <property type="molecule type" value="Genomic_DNA"/>
</dbReference>
<comment type="caution">
    <text evidence="10">The sequence shown here is derived from an EMBL/GenBank/DDBJ whole genome shotgun (WGS) entry which is preliminary data.</text>
</comment>
<evidence type="ECO:0000256" key="7">
    <source>
        <dbReference type="ARBA" id="ARBA00023049"/>
    </source>
</evidence>
<dbReference type="Pfam" id="PF05649">
    <property type="entry name" value="Peptidase_M13_N"/>
    <property type="match status" value="1"/>
</dbReference>
<evidence type="ECO:0000259" key="9">
    <source>
        <dbReference type="Pfam" id="PF05649"/>
    </source>
</evidence>
<keyword evidence="7" id="KW-0482">Metalloprotease</keyword>
<dbReference type="SUPFAM" id="SSF55486">
    <property type="entry name" value="Metalloproteases ('zincins'), catalytic domain"/>
    <property type="match status" value="1"/>
</dbReference>
<dbReference type="Pfam" id="PF01431">
    <property type="entry name" value="Peptidase_M13"/>
    <property type="match status" value="1"/>
</dbReference>
<dbReference type="InterPro" id="IPR024079">
    <property type="entry name" value="MetalloPept_cat_dom_sf"/>
</dbReference>
<feature type="domain" description="Peptidase M13 N-terminal" evidence="9">
    <location>
        <begin position="21"/>
        <end position="389"/>
    </location>
</feature>
<protein>
    <submittedName>
        <fullName evidence="10">M13 family peptidase</fullName>
    </submittedName>
</protein>
<gene>
    <name evidence="10" type="ORF">CYJ19_09810</name>
</gene>
<dbReference type="InterPro" id="IPR008753">
    <property type="entry name" value="Peptidase_M13_N"/>
</dbReference>
<dbReference type="GO" id="GO:0004222">
    <property type="term" value="F:metalloendopeptidase activity"/>
    <property type="evidence" value="ECO:0007669"/>
    <property type="project" value="InterPro"/>
</dbReference>
<evidence type="ECO:0000256" key="1">
    <source>
        <dbReference type="ARBA" id="ARBA00001947"/>
    </source>
</evidence>
<dbReference type="Gene3D" id="1.10.1380.10">
    <property type="entry name" value="Neutral endopeptidase , domain2"/>
    <property type="match status" value="1"/>
</dbReference>
<dbReference type="STRING" id="33007.HMPREF3198_01787"/>
<keyword evidence="6" id="KW-0862">Zinc</keyword>
<dbReference type="PANTHER" id="PTHR11733:SF167">
    <property type="entry name" value="FI17812P1-RELATED"/>
    <property type="match status" value="1"/>
</dbReference>
<dbReference type="CDD" id="cd08662">
    <property type="entry name" value="M13"/>
    <property type="match status" value="1"/>
</dbReference>
<feature type="domain" description="Peptidase M13 C-terminal" evidence="8">
    <location>
        <begin position="442"/>
        <end position="651"/>
    </location>
</feature>
<dbReference type="PANTHER" id="PTHR11733">
    <property type="entry name" value="ZINC METALLOPROTEASE FAMILY M13 NEPRILYSIN-RELATED"/>
    <property type="match status" value="1"/>
</dbReference>
<sequence length="655" mass="73836">MSSKLIAGVIDPAGEDKSVRPQDDFYRHANGAWIDNHVIPADQAADGEFHQLRQNALKQCREIIEACSEGEEERKIAILYKAYTDLEALERAGLSPLQDHFTRIEEADSQQLEALLGQFGREGIGGWLDLFVDASPDDPELNILKAYQGGLGLPDKAYYEEDSYREIRSQYRDYIAKLFELTGFSNPTERAQSVFDFELALAHCHWPIAQCRQVDKTHNLLSANEIEQLAPTFNWAEFWRASGIAPTTVHVYQPSFIEGAGKVWHDASAETIKNWLRFHLVSGEAPRLPKSLREARFDFYGRKLAGQEEMPPRWKGGVSFVDSALGFALGKLYVKKHFPPQAKKLIDDLVADLLAAYKDAISTLDWMSPQTRERALEKLSLFTPKIAYPEKWRDYSKLDLSEDDSLPLLAQKVAEFYFNRELAKIDKPVDHSEWYMTPQTVNAYYSPSSNEIAFPAAILQAPFFDPEVDAAVNYGAIGAVIGHEIGHGFDDQGAKYDGHGALHNWWNPEDEAAFSERTASLIDQYSAYSPAALEDTYKVDGELTIGENIGDLGGLGIALRAYKHHLQKQGLTLKEAPEIDGLTALERFFYSWARIWRSKKHKELAIQLLATDPHAPDEFRCNGVLSNLDAFAECFNVQPGDGMWIAPQERIKIWS</sequence>
<dbReference type="RefSeq" id="WP_024332274.1">
    <property type="nucleotide sequence ID" value="NZ_JASOXK010000004.1"/>
</dbReference>
<dbReference type="InterPro" id="IPR000718">
    <property type="entry name" value="Peptidase_M13"/>
</dbReference>
<name>A0A2I1IK53_9ACTO</name>
<accession>A0A2I1IK53</accession>
<dbReference type="Proteomes" id="UP000235122">
    <property type="component" value="Unassembled WGS sequence"/>
</dbReference>
<proteinExistence type="inferred from homology"/>
<keyword evidence="11" id="KW-1185">Reference proteome</keyword>
<dbReference type="GO" id="GO:0016485">
    <property type="term" value="P:protein processing"/>
    <property type="evidence" value="ECO:0007669"/>
    <property type="project" value="TreeGrafter"/>
</dbReference>
<keyword evidence="4" id="KW-0479">Metal-binding</keyword>
<evidence type="ECO:0000256" key="2">
    <source>
        <dbReference type="ARBA" id="ARBA00007357"/>
    </source>
</evidence>
<evidence type="ECO:0000256" key="3">
    <source>
        <dbReference type="ARBA" id="ARBA00022670"/>
    </source>
</evidence>
<dbReference type="GeneID" id="35866387"/>
<comment type="similarity">
    <text evidence="2">Belongs to the peptidase M13 family.</text>
</comment>
<dbReference type="AlphaFoldDB" id="A0A2I1IK53"/>
<comment type="cofactor">
    <cofactor evidence="1">
        <name>Zn(2+)</name>
        <dbReference type="ChEBI" id="CHEBI:29105"/>
    </cofactor>
</comment>